<reference evidence="2 3" key="1">
    <citation type="submission" date="2019-02" db="EMBL/GenBank/DDBJ databases">
        <title>Draft Genome Sequence of the Prevotella sp. BCRC 81118, Isolated from Human Feces.</title>
        <authorList>
            <person name="Huang C.-H."/>
        </authorList>
    </citation>
    <scope>NUCLEOTIDE SEQUENCE [LARGE SCALE GENOMIC DNA]</scope>
    <source>
        <strain evidence="2 3">BCRC 81118</strain>
    </source>
</reference>
<sequence>MKKKQMKASLLLVSLLTAGFLVTGCTNDDYDFDQIDATMGFGGGELEIPASSTMNIPLSDILELEENGSVKIAANGDYLFQLTGTDASTASPQISPIHLTGRSYNHTFTLSTSSAAKGTRAAGTHLSYVSPKQQMFVYNGTDAAVKSLNSAEVNGEIVLNVNLALNGLSSAITTIDKVTINLPGYLQISSVNGNDNGVPMVNGSKITVENVSTSRNLRLTIKAKKLDFANQNDYGEVVIGNNGSIKMDGYFDLGIEAHVTGVPTSALSIGANVKVNDIYLKSATGIFDPEINITSLGDVVVTGVPDFLSEDGVRADLDNPQIILSIKNNMDAAAKVSAKVISTKNGQNLATVQLPEMHIYKTSVTPVTKICICRHKTAELTTQYGAANVYEVSNLATLINKHIPDHVQITDVVAKADLSQEMTIEFGRNYNVEPSYEVYAPLAFAEGAVIEYADDFDGWNDDLDELELAEGTYLRLTADAQNLVPATLIVEATPLGVNGADISNQIEVNIKQGTVKASADGVTAVTSPLEIELREKVKGALQKLDGLSYKVKGKASHDGTTVTGINLNSEKHTLKLENIKVKLVGKVIGNFN</sequence>
<evidence type="ECO:0000313" key="2">
    <source>
        <dbReference type="EMBL" id="TFH70196.1"/>
    </source>
</evidence>
<dbReference type="EMBL" id="SGVY01000083">
    <property type="protein sequence ID" value="TFH70196.1"/>
    <property type="molecule type" value="Genomic_DNA"/>
</dbReference>
<dbReference type="AlphaFoldDB" id="A0A4Y8UMX4"/>
<name>A0A4Y8UMX4_9BACT</name>
<dbReference type="RefSeq" id="WP_134844650.1">
    <property type="nucleotide sequence ID" value="NZ_SGVY01000083.1"/>
</dbReference>
<gene>
    <name evidence="2" type="ORF">EXN75_16520</name>
</gene>
<proteinExistence type="predicted"/>
<evidence type="ECO:0000313" key="3">
    <source>
        <dbReference type="Proteomes" id="UP000297872"/>
    </source>
</evidence>
<dbReference type="OrthoDB" id="1029099at2"/>
<organism evidence="2 3">
    <name type="scientific">Segatella hominis</name>
    <dbReference type="NCBI Taxonomy" id="2518605"/>
    <lineage>
        <taxon>Bacteria</taxon>
        <taxon>Pseudomonadati</taxon>
        <taxon>Bacteroidota</taxon>
        <taxon>Bacteroidia</taxon>
        <taxon>Bacteroidales</taxon>
        <taxon>Prevotellaceae</taxon>
        <taxon>Segatella</taxon>
    </lineage>
</organism>
<feature type="chain" id="PRO_5021307897" evidence="1">
    <location>
        <begin position="24"/>
        <end position="592"/>
    </location>
</feature>
<evidence type="ECO:0000256" key="1">
    <source>
        <dbReference type="SAM" id="SignalP"/>
    </source>
</evidence>
<keyword evidence="3" id="KW-1185">Reference proteome</keyword>
<dbReference type="PROSITE" id="PS51257">
    <property type="entry name" value="PROKAR_LIPOPROTEIN"/>
    <property type="match status" value="1"/>
</dbReference>
<dbReference type="GeneID" id="302996863"/>
<protein>
    <submittedName>
        <fullName evidence="2">Uncharacterized protein</fullName>
    </submittedName>
</protein>
<comment type="caution">
    <text evidence="2">The sequence shown here is derived from an EMBL/GenBank/DDBJ whole genome shotgun (WGS) entry which is preliminary data.</text>
</comment>
<keyword evidence="1" id="KW-0732">Signal</keyword>
<dbReference type="Proteomes" id="UP000297872">
    <property type="component" value="Unassembled WGS sequence"/>
</dbReference>
<accession>A0A4Y8UMX4</accession>
<feature type="signal peptide" evidence="1">
    <location>
        <begin position="1"/>
        <end position="23"/>
    </location>
</feature>